<keyword evidence="4 14" id="KW-0489">Methyltransferase</keyword>
<accession>G8BSS1</accession>
<keyword evidence="18" id="KW-1185">Reference proteome</keyword>
<dbReference type="SUPFAM" id="SSF53335">
    <property type="entry name" value="S-adenosyl-L-methionine-dependent methyltransferases"/>
    <property type="match status" value="1"/>
</dbReference>
<evidence type="ECO:0000256" key="5">
    <source>
        <dbReference type="ARBA" id="ARBA00022679"/>
    </source>
</evidence>
<dbReference type="HOGENOM" id="CLU_027287_0_1_1"/>
<dbReference type="KEGG" id="tpf:TPHA_0D02550"/>
<dbReference type="InterPro" id="IPR029063">
    <property type="entry name" value="SAM-dependent_MTases_sf"/>
</dbReference>
<dbReference type="GO" id="GO:0070911">
    <property type="term" value="P:global genome nucleotide-excision repair"/>
    <property type="evidence" value="ECO:0007669"/>
    <property type="project" value="EnsemblFungi"/>
</dbReference>
<dbReference type="GO" id="GO:0000725">
    <property type="term" value="P:recombinational repair"/>
    <property type="evidence" value="ECO:0007669"/>
    <property type="project" value="EnsemblFungi"/>
</dbReference>
<dbReference type="InterPro" id="IPR030445">
    <property type="entry name" value="H3-K79_meTrfase"/>
</dbReference>
<dbReference type="GO" id="GO:0032259">
    <property type="term" value="P:methylation"/>
    <property type="evidence" value="ECO:0007669"/>
    <property type="project" value="UniProtKB-KW"/>
</dbReference>
<evidence type="ECO:0000256" key="9">
    <source>
        <dbReference type="ARBA" id="ARBA00023015"/>
    </source>
</evidence>
<dbReference type="GO" id="GO:0006334">
    <property type="term" value="P:nucleosome assembly"/>
    <property type="evidence" value="ECO:0007669"/>
    <property type="project" value="EnsemblFungi"/>
</dbReference>
<gene>
    <name evidence="17" type="primary">TPHA0D02550</name>
    <name evidence="17" type="ordered locus">TPHA_0D02550</name>
</gene>
<keyword evidence="7" id="KW-0677">Repeat</keyword>
<evidence type="ECO:0000313" key="18">
    <source>
        <dbReference type="Proteomes" id="UP000005666"/>
    </source>
</evidence>
<evidence type="ECO:0000256" key="1">
    <source>
        <dbReference type="ARBA" id="ARBA00004123"/>
    </source>
</evidence>
<dbReference type="GeneID" id="11531112"/>
<evidence type="ECO:0000256" key="7">
    <source>
        <dbReference type="ARBA" id="ARBA00022737"/>
    </source>
</evidence>
<dbReference type="EC" id="2.1.1.360" evidence="2 14"/>
<dbReference type="PROSITE" id="PS51569">
    <property type="entry name" value="DOT1"/>
    <property type="match status" value="1"/>
</dbReference>
<feature type="domain" description="DOT1" evidence="16">
    <location>
        <begin position="258"/>
        <end position="576"/>
    </location>
</feature>
<evidence type="ECO:0000256" key="6">
    <source>
        <dbReference type="ARBA" id="ARBA00022691"/>
    </source>
</evidence>
<sequence length="589" mass="68135">MNELTSDIDTDSIFSSVSKDMTPEEVVVDKTEERINKKGIKKLSSVQSLLNDAYKYSSHTEYTLPESFLRTRNKPKIIEDVEYEAPRPKKKIQIKTQRKKLKVEKPVKPKKIKKVKAKLEGKTIKSNGEVQISYRGRKKGSKNKKTITKLEKDNKLNENTLQNERIKETQINQQETNQKEPTDFIDLSLEPFPLKYDFFDIDYLKSNTELNELPNPSTSLTNKYYSPTASQMNSEGSQVYKIVKLRYPLFTNYSEEFHVDFLNKHFDTIYNPMVELGKLIEYFAKVYIPDAYYNEISREIIKPMNHAFDIKDVEKFTDAINKYNTFILTIPRDEIIKKLECTKELPKYFIQDLLHVVYTRSIHPKAKTLKKYAAFSSYVYGELLPSFLSEIYSNCSLSSDKIFMDLGSGVGNCVVQAALEYGCKLSFGCEIMENASDLTEAQYSELTKRCKLFGIKLSPIKYSLRKSFIDNDEVSKLIKECDVLLINNFLFDAKINNAVTKILQSCKPGCKLISLKSLRPVSYTIDFNDTENILNRMKITKHNLKENSVSWTHSGGEYYISEVMTELDESLFTLNAGHRKTHKVIKYTR</sequence>
<dbReference type="Gene3D" id="1.10.260.170">
    <property type="match status" value="1"/>
</dbReference>
<organism evidence="17 18">
    <name type="scientific">Tetrapisispora phaffii (strain ATCC 24235 / CBS 4417 / NBRC 1672 / NRRL Y-8282 / UCD 70-5)</name>
    <name type="common">Yeast</name>
    <name type="synonym">Fabospora phaffii</name>
    <dbReference type="NCBI Taxonomy" id="1071381"/>
    <lineage>
        <taxon>Eukaryota</taxon>
        <taxon>Fungi</taxon>
        <taxon>Dikarya</taxon>
        <taxon>Ascomycota</taxon>
        <taxon>Saccharomycotina</taxon>
        <taxon>Saccharomycetes</taxon>
        <taxon>Saccharomycetales</taxon>
        <taxon>Saccharomycetaceae</taxon>
        <taxon>Tetrapisispora</taxon>
    </lineage>
</organism>
<dbReference type="GO" id="GO:0031509">
    <property type="term" value="P:subtelomeric heterochromatin formation"/>
    <property type="evidence" value="ECO:0007669"/>
    <property type="project" value="EnsemblFungi"/>
</dbReference>
<feature type="binding site" evidence="15">
    <location>
        <begin position="467"/>
        <end position="468"/>
    </location>
    <ligand>
        <name>S-adenosyl-L-methionine</name>
        <dbReference type="ChEBI" id="CHEBI:59789"/>
    </ligand>
</feature>
<dbReference type="GO" id="GO:0031571">
    <property type="term" value="P:mitotic G1 DNA damage checkpoint signaling"/>
    <property type="evidence" value="ECO:0007669"/>
    <property type="project" value="EnsemblFungi"/>
</dbReference>
<evidence type="ECO:0000256" key="13">
    <source>
        <dbReference type="ARBA" id="ARBA00047770"/>
    </source>
</evidence>
<dbReference type="OMA" id="DFLHIIY"/>
<evidence type="ECO:0000256" key="10">
    <source>
        <dbReference type="ARBA" id="ARBA00023163"/>
    </source>
</evidence>
<evidence type="ECO:0000256" key="2">
    <source>
        <dbReference type="ARBA" id="ARBA00012190"/>
    </source>
</evidence>
<dbReference type="Proteomes" id="UP000005666">
    <property type="component" value="Chromosome 4"/>
</dbReference>
<dbReference type="PANTHER" id="PTHR21451">
    <property type="entry name" value="HISTONE H3 METHYLTRANSFERASE"/>
    <property type="match status" value="1"/>
</dbReference>
<comment type="catalytic activity">
    <reaction evidence="13 14">
        <text>L-lysyl(79)-[histone H3] + 3 S-adenosyl-L-methionine = N(6),N(6),N(6)-trimethyl-L-lysyl(79)-[histone H3] + 3 S-adenosyl-L-homocysteine + 3 H(+)</text>
        <dbReference type="Rhea" id="RHEA:60328"/>
        <dbReference type="Rhea" id="RHEA-COMP:15549"/>
        <dbReference type="Rhea" id="RHEA-COMP:15552"/>
        <dbReference type="ChEBI" id="CHEBI:15378"/>
        <dbReference type="ChEBI" id="CHEBI:29969"/>
        <dbReference type="ChEBI" id="CHEBI:57856"/>
        <dbReference type="ChEBI" id="CHEBI:59789"/>
        <dbReference type="ChEBI" id="CHEBI:61961"/>
        <dbReference type="EC" id="2.1.1.360"/>
    </reaction>
</comment>
<dbReference type="GO" id="GO:0031573">
    <property type="term" value="P:mitotic intra-S DNA damage checkpoint signaling"/>
    <property type="evidence" value="ECO:0007669"/>
    <property type="project" value="EnsemblFungi"/>
</dbReference>
<dbReference type="Gene3D" id="3.40.50.150">
    <property type="entry name" value="Vaccinia Virus protein VP39"/>
    <property type="match status" value="1"/>
</dbReference>
<dbReference type="GO" id="GO:0005634">
    <property type="term" value="C:nucleus"/>
    <property type="evidence" value="ECO:0007669"/>
    <property type="project" value="UniProtKB-SubCell"/>
</dbReference>
<dbReference type="OrthoDB" id="443402at2759"/>
<evidence type="ECO:0000313" key="17">
    <source>
        <dbReference type="EMBL" id="CCE62892.1"/>
    </source>
</evidence>
<feature type="binding site" evidence="15">
    <location>
        <begin position="403"/>
        <end position="412"/>
    </location>
    <ligand>
        <name>S-adenosyl-L-methionine</name>
        <dbReference type="ChEBI" id="CHEBI:59789"/>
    </ligand>
</feature>
<dbReference type="GO" id="GO:0042393">
    <property type="term" value="F:histone binding"/>
    <property type="evidence" value="ECO:0007669"/>
    <property type="project" value="InterPro"/>
</dbReference>
<dbReference type="GO" id="GO:0000781">
    <property type="term" value="C:chromosome, telomeric region"/>
    <property type="evidence" value="ECO:0007669"/>
    <property type="project" value="GOC"/>
</dbReference>
<dbReference type="GO" id="GO:0031452">
    <property type="term" value="P:negative regulation of heterochromatin formation"/>
    <property type="evidence" value="ECO:0007669"/>
    <property type="project" value="EnsemblFungi"/>
</dbReference>
<evidence type="ECO:0000256" key="12">
    <source>
        <dbReference type="ARBA" id="ARBA00029821"/>
    </source>
</evidence>
<dbReference type="eggNOG" id="KOG3924">
    <property type="taxonomic scope" value="Eukaryota"/>
</dbReference>
<dbReference type="STRING" id="1071381.G8BSS1"/>
<comment type="subcellular location">
    <subcellularLocation>
        <location evidence="1 14">Nucleus</location>
    </subcellularLocation>
</comment>
<dbReference type="InterPro" id="IPR025789">
    <property type="entry name" value="DOT1_dom"/>
</dbReference>
<keyword evidence="11 14" id="KW-0539">Nucleus</keyword>
<protein>
    <recommendedName>
        <fullName evidence="3 14">Histone-lysine N-methyltransferase, H3 lysine-79 specific</fullName>
        <ecNumber evidence="2 14">2.1.1.360</ecNumber>
    </recommendedName>
    <alternativeName>
        <fullName evidence="12 14">Histone H3-K79 methyltransferase</fullName>
    </alternativeName>
</protein>
<reference evidence="17 18" key="1">
    <citation type="journal article" date="2011" name="Proc. Natl. Acad. Sci. U.S.A.">
        <title>Evolutionary erosion of yeast sex chromosomes by mating-type switching accidents.</title>
        <authorList>
            <person name="Gordon J.L."/>
            <person name="Armisen D."/>
            <person name="Proux-Wera E."/>
            <person name="Oheigeartaigh S.S."/>
            <person name="Byrne K.P."/>
            <person name="Wolfe K.H."/>
        </authorList>
    </citation>
    <scope>NUCLEOTIDE SEQUENCE [LARGE SCALE GENOMIC DNA]</scope>
    <source>
        <strain evidence="18">ATCC 24235 / CBS 4417 / NBRC 1672 / NRRL Y-8282 / UCD 70-5</strain>
    </source>
</reference>
<dbReference type="AlphaFoldDB" id="G8BSS1"/>
<dbReference type="RefSeq" id="XP_003685326.1">
    <property type="nucleotide sequence ID" value="XM_003685278.1"/>
</dbReference>
<keyword evidence="8 14" id="KW-0156">Chromatin regulator</keyword>
<dbReference type="GO" id="GO:0140956">
    <property type="term" value="F:histone H3K79 trimethyltransferase activity"/>
    <property type="evidence" value="ECO:0007669"/>
    <property type="project" value="UniProtKB-EC"/>
</dbReference>
<keyword evidence="10 14" id="KW-0804">Transcription</keyword>
<evidence type="ECO:0000256" key="14">
    <source>
        <dbReference type="PIRNR" id="PIRNR017570"/>
    </source>
</evidence>
<evidence type="ECO:0000256" key="3">
    <source>
        <dbReference type="ARBA" id="ARBA00020987"/>
    </source>
</evidence>
<dbReference type="GO" id="GO:0051598">
    <property type="term" value="P:meiotic recombination checkpoint signaling"/>
    <property type="evidence" value="ECO:0007669"/>
    <property type="project" value="EnsemblFungi"/>
</dbReference>
<feature type="binding site" evidence="15">
    <location>
        <begin position="380"/>
        <end position="383"/>
    </location>
    <ligand>
        <name>S-adenosyl-L-methionine</name>
        <dbReference type="ChEBI" id="CHEBI:59789"/>
    </ligand>
</feature>
<comment type="function">
    <text evidence="14">Histone methyltransferase that specifically trimethylates histone H3 to form H3K79me3. This methylation is required for telomere silencing and for the pachytene checkpoint during the meiotic cell cycle by allowing the recruitment of RAD9 to double strand breaks. Nucleosomes are preferred as substrate compared to free histone.</text>
</comment>
<keyword evidence="5 14" id="KW-0808">Transferase</keyword>
<keyword evidence="6 14" id="KW-0949">S-adenosyl-L-methionine</keyword>
<evidence type="ECO:0000256" key="4">
    <source>
        <dbReference type="ARBA" id="ARBA00022603"/>
    </source>
</evidence>
<dbReference type="Pfam" id="PF08123">
    <property type="entry name" value="DOT1"/>
    <property type="match status" value="1"/>
</dbReference>
<evidence type="ECO:0000256" key="8">
    <source>
        <dbReference type="ARBA" id="ARBA00022853"/>
    </source>
</evidence>
<feature type="binding site" evidence="15">
    <location>
        <position position="430"/>
    </location>
    <ligand>
        <name>S-adenosyl-L-methionine</name>
        <dbReference type="ChEBI" id="CHEBI:59789"/>
    </ligand>
</feature>
<comment type="similarity">
    <text evidence="14">Belongs to the class I-like SAM-binding methyltransferase superfamily. DOT1 family.</text>
</comment>
<evidence type="ECO:0000256" key="11">
    <source>
        <dbReference type="ARBA" id="ARBA00023242"/>
    </source>
</evidence>
<proteinExistence type="inferred from homology"/>
<dbReference type="PIRSF" id="PIRSF017570">
    <property type="entry name" value="Histone_H3-K79_MeTrfase"/>
    <property type="match status" value="1"/>
</dbReference>
<dbReference type="InterPro" id="IPR021162">
    <property type="entry name" value="Dot1"/>
</dbReference>
<dbReference type="GO" id="GO:0006301">
    <property type="term" value="P:DNA damage tolerance"/>
    <property type="evidence" value="ECO:0007669"/>
    <property type="project" value="EnsemblFungi"/>
</dbReference>
<evidence type="ECO:0000259" key="16">
    <source>
        <dbReference type="PROSITE" id="PS51569"/>
    </source>
</evidence>
<dbReference type="PANTHER" id="PTHR21451:SF0">
    <property type="entry name" value="HISTONE-LYSINE N-METHYLTRANSFERASE, H3 LYSINE-79 SPECIFIC"/>
    <property type="match status" value="1"/>
</dbReference>
<name>G8BSS1_TETPH</name>
<dbReference type="GO" id="GO:0000786">
    <property type="term" value="C:nucleosome"/>
    <property type="evidence" value="ECO:0007669"/>
    <property type="project" value="InterPro"/>
</dbReference>
<evidence type="ECO:0000256" key="15">
    <source>
        <dbReference type="PIRSR" id="PIRSR017570-1"/>
    </source>
</evidence>
<dbReference type="FunFam" id="3.40.50.150:FF:000033">
    <property type="entry name" value="Histone-lysine N-methyltransferase, H3 lysine-79 specific"/>
    <property type="match status" value="1"/>
</dbReference>
<keyword evidence="9 14" id="KW-0805">Transcription regulation</keyword>
<dbReference type="EMBL" id="HE612859">
    <property type="protein sequence ID" value="CCE62892.1"/>
    <property type="molecule type" value="Genomic_DNA"/>
</dbReference>